<feature type="compositionally biased region" description="Basic and acidic residues" evidence="3">
    <location>
        <begin position="102"/>
        <end position="111"/>
    </location>
</feature>
<dbReference type="AlphaFoldDB" id="A0A9W7J025"/>
<evidence type="ECO:0000256" key="2">
    <source>
        <dbReference type="ARBA" id="ARBA00022737"/>
    </source>
</evidence>
<reference evidence="4" key="1">
    <citation type="submission" date="2023-05" db="EMBL/GenBank/DDBJ databases">
        <title>Genome and transcriptome analyses reveal genes involved in the formation of fine ridges on petal epidermal cells in Hibiscus trionum.</title>
        <authorList>
            <person name="Koshimizu S."/>
            <person name="Masuda S."/>
            <person name="Ishii T."/>
            <person name="Shirasu K."/>
            <person name="Hoshino A."/>
            <person name="Arita M."/>
        </authorList>
    </citation>
    <scope>NUCLEOTIDE SEQUENCE</scope>
    <source>
        <strain evidence="4">Hamamatsu line</strain>
    </source>
</reference>
<dbReference type="EMBL" id="BSYR01000045">
    <property type="protein sequence ID" value="GMJ05675.1"/>
    <property type="molecule type" value="Genomic_DNA"/>
</dbReference>
<evidence type="ECO:0000313" key="4">
    <source>
        <dbReference type="EMBL" id="GMJ05675.1"/>
    </source>
</evidence>
<evidence type="ECO:0000256" key="3">
    <source>
        <dbReference type="SAM" id="MobiDB-lite"/>
    </source>
</evidence>
<dbReference type="PANTHER" id="PTHR46122">
    <property type="entry name" value="GALACTOSE OXIDASE/KELCH REPEAT PROTEIN-RELATED"/>
    <property type="match status" value="1"/>
</dbReference>
<proteinExistence type="predicted"/>
<dbReference type="GO" id="GO:0005634">
    <property type="term" value="C:nucleus"/>
    <property type="evidence" value="ECO:0007669"/>
    <property type="project" value="UniProtKB-ARBA"/>
</dbReference>
<dbReference type="FunFam" id="2.120.10.80:FF:000007">
    <property type="entry name" value="F-box/kelch-repeat protein SKIP11"/>
    <property type="match status" value="1"/>
</dbReference>
<gene>
    <name evidence="4" type="ORF">HRI_004236700</name>
</gene>
<sequence>MLGDRSCESYLLFASSCQQGTEWDYMYNGKRSRELAESDGNCRETKLAKLSSDDSSSDDNNVIHRHSIGLDKPDFINQSDEDSLLGSMVDSPEEQSEEDDDKGFLDSHEVEDGSGENGGGVSSDSDSLIQPIGKDNSISCLIRCSRSDYGSIASLNRSFRSLIRSGEIYKLRRLNGVIEHWVYFSCQLLQWEAFDPIRYRWMNLPRMPHNDCFIFSDKESLAVGTELLVFGKEVTSQVIYTYSILTNSWTSGTSMNAPRCLFGSASLGEIAILAGGCDSQGNILSSAEMYNSETQKWETLPSMNKARKMCSGVFMDRKFYVIGGVGGVGKDTRVLTSGEEYDLETKKWTEIPNMSPGRNGAPGDAAAGAPPLVAVVNDELYAADYADMEVKKYDKERNSWLTIGRLPERAVSMNGWGLAFRACGDRLIVIGGPRTSGEGFIELNAWVPSQGPPQWNLLARKQSGGFVYNCAVMGC</sequence>
<dbReference type="SUPFAM" id="SSF117281">
    <property type="entry name" value="Kelch motif"/>
    <property type="match status" value="1"/>
</dbReference>
<feature type="region of interest" description="Disordered" evidence="3">
    <location>
        <begin position="82"/>
        <end position="130"/>
    </location>
</feature>
<evidence type="ECO:0000313" key="5">
    <source>
        <dbReference type="Proteomes" id="UP001165190"/>
    </source>
</evidence>
<dbReference type="OrthoDB" id="191037at2759"/>
<dbReference type="InterPro" id="IPR052439">
    <property type="entry name" value="F-box/Kelch-repeat"/>
</dbReference>
<dbReference type="InterPro" id="IPR006652">
    <property type="entry name" value="Kelch_1"/>
</dbReference>
<evidence type="ECO:0000256" key="1">
    <source>
        <dbReference type="ARBA" id="ARBA00022441"/>
    </source>
</evidence>
<name>A0A9W7J025_HIBTR</name>
<dbReference type="SMART" id="SM00612">
    <property type="entry name" value="Kelch"/>
    <property type="match status" value="3"/>
</dbReference>
<keyword evidence="1" id="KW-0880">Kelch repeat</keyword>
<dbReference type="InterPro" id="IPR015915">
    <property type="entry name" value="Kelch-typ_b-propeller"/>
</dbReference>
<dbReference type="Pfam" id="PF01344">
    <property type="entry name" value="Kelch_1"/>
    <property type="match status" value="2"/>
</dbReference>
<dbReference type="Proteomes" id="UP001165190">
    <property type="component" value="Unassembled WGS sequence"/>
</dbReference>
<comment type="caution">
    <text evidence="4">The sequence shown here is derived from an EMBL/GenBank/DDBJ whole genome shotgun (WGS) entry which is preliminary data.</text>
</comment>
<organism evidence="4 5">
    <name type="scientific">Hibiscus trionum</name>
    <name type="common">Flower of an hour</name>
    <dbReference type="NCBI Taxonomy" id="183268"/>
    <lineage>
        <taxon>Eukaryota</taxon>
        <taxon>Viridiplantae</taxon>
        <taxon>Streptophyta</taxon>
        <taxon>Embryophyta</taxon>
        <taxon>Tracheophyta</taxon>
        <taxon>Spermatophyta</taxon>
        <taxon>Magnoliopsida</taxon>
        <taxon>eudicotyledons</taxon>
        <taxon>Gunneridae</taxon>
        <taxon>Pentapetalae</taxon>
        <taxon>rosids</taxon>
        <taxon>malvids</taxon>
        <taxon>Malvales</taxon>
        <taxon>Malvaceae</taxon>
        <taxon>Malvoideae</taxon>
        <taxon>Hibiscus</taxon>
    </lineage>
</organism>
<protein>
    <submittedName>
        <fullName evidence="4">Uncharacterized protein</fullName>
    </submittedName>
</protein>
<dbReference type="Gene3D" id="2.120.10.80">
    <property type="entry name" value="Kelch-type beta propeller"/>
    <property type="match status" value="1"/>
</dbReference>
<keyword evidence="2" id="KW-0677">Repeat</keyword>
<feature type="compositionally biased region" description="Acidic residues" evidence="3">
    <location>
        <begin position="91"/>
        <end position="101"/>
    </location>
</feature>
<accession>A0A9W7J025</accession>
<keyword evidence="5" id="KW-1185">Reference proteome</keyword>
<dbReference type="PANTHER" id="PTHR46122:SF2">
    <property type="entry name" value="F-BOX_KELCH-REPEAT PROTEIN SKIP11"/>
    <property type="match status" value="1"/>
</dbReference>